<gene>
    <name evidence="2" type="ORF">A3Q41_02634</name>
</gene>
<dbReference type="InterPro" id="IPR019681">
    <property type="entry name" value="DUF2530"/>
</dbReference>
<dbReference type="AlphaFoldDB" id="A0A143QLX3"/>
<name>A0A143QLX3_RHOFA</name>
<dbReference type="Pfam" id="PF10745">
    <property type="entry name" value="DUF2530"/>
    <property type="match status" value="1"/>
</dbReference>
<dbReference type="OrthoDB" id="4774615at2"/>
<accession>A0A143QLX3</accession>
<evidence type="ECO:0000313" key="2">
    <source>
        <dbReference type="EMBL" id="AMY23929.1"/>
    </source>
</evidence>
<organism evidence="2 3">
    <name type="scientific">Rhodococcoides fascians</name>
    <name type="common">Rhodococcus fascians</name>
    <dbReference type="NCBI Taxonomy" id="1828"/>
    <lineage>
        <taxon>Bacteria</taxon>
        <taxon>Bacillati</taxon>
        <taxon>Actinomycetota</taxon>
        <taxon>Actinomycetes</taxon>
        <taxon>Mycobacteriales</taxon>
        <taxon>Nocardiaceae</taxon>
        <taxon>Rhodococcoides</taxon>
    </lineage>
</organism>
<dbReference type="EMBL" id="CP015220">
    <property type="protein sequence ID" value="AMY23929.1"/>
    <property type="molecule type" value="Genomic_DNA"/>
</dbReference>
<feature type="transmembrane region" description="Helical" evidence="1">
    <location>
        <begin position="42"/>
        <end position="62"/>
    </location>
</feature>
<evidence type="ECO:0008006" key="4">
    <source>
        <dbReference type="Google" id="ProtNLM"/>
    </source>
</evidence>
<proteinExistence type="predicted"/>
<reference evidence="3" key="2">
    <citation type="submission" date="2016-04" db="EMBL/GenBank/DDBJ databases">
        <title>Complete Genome and Plasmid Sequences for Rhodococcus fascians D188 and Draft Sequences for Rhodococcus spp. Isolates PBTS 1 and PBTS 2.</title>
        <authorList>
            <person name="Stamer R."/>
            <person name="Vereecke D."/>
            <person name="Zhang Y."/>
            <person name="Schilkey F."/>
            <person name="Devitt N."/>
            <person name="Randall J."/>
        </authorList>
    </citation>
    <scope>NUCLEOTIDE SEQUENCE [LARGE SCALE GENOMIC DNA]</scope>
    <source>
        <strain evidence="3">PBTS2</strain>
    </source>
</reference>
<keyword evidence="1" id="KW-1133">Transmembrane helix</keyword>
<protein>
    <recommendedName>
        <fullName evidence="4">DUF2530 domain-containing protein</fullName>
    </recommendedName>
</protein>
<keyword evidence="3" id="KW-1185">Reference proteome</keyword>
<sequence length="79" mass="8235">MADVPQIPPRLTDPVPVLTIGILGWIVALVVFTATGDRSDDAVATCWSGIAVGAVGFALFLAQRAASRRGSRTAQRGLD</sequence>
<dbReference type="KEGG" id="rhs:A3Q41_02634"/>
<reference evidence="2 3" key="1">
    <citation type="journal article" date="2016" name="Genome Announc.">
        <title>Complete Genome and Plasmid Sequences for Rhodococcus fascians D188 and Draft Sequences for Rhodococcus Isolates PBTS 1 and PBTS 2.</title>
        <authorList>
            <person name="Stamler R.A."/>
            <person name="Vereecke D."/>
            <person name="Zhang Y."/>
            <person name="Schilkey F."/>
            <person name="Devitt N."/>
            <person name="Randall J.J."/>
        </authorList>
    </citation>
    <scope>NUCLEOTIDE SEQUENCE [LARGE SCALE GENOMIC DNA]</scope>
    <source>
        <strain evidence="2 3">PBTS2</strain>
    </source>
</reference>
<keyword evidence="1" id="KW-0812">Transmembrane</keyword>
<accession>A0A260UG70</accession>
<feature type="transmembrane region" description="Helical" evidence="1">
    <location>
        <begin position="15"/>
        <end position="36"/>
    </location>
</feature>
<evidence type="ECO:0000313" key="3">
    <source>
        <dbReference type="Proteomes" id="UP000076038"/>
    </source>
</evidence>
<dbReference type="GeneID" id="93552756"/>
<keyword evidence="1" id="KW-0472">Membrane</keyword>
<evidence type="ECO:0000256" key="1">
    <source>
        <dbReference type="SAM" id="Phobius"/>
    </source>
</evidence>
<dbReference type="Proteomes" id="UP000076038">
    <property type="component" value="Chromosome"/>
</dbReference>
<dbReference type="PATRIC" id="fig|1653479.3.peg.2663"/>
<dbReference type="RefSeq" id="WP_027495903.1">
    <property type="nucleotide sequence ID" value="NZ_CAKKLU010000011.1"/>
</dbReference>